<sequence length="527" mass="60143">MEATLPLIRGSISLQDALLEDDDILQKLSYPEKRLQFWYQLYQSRPEIEDLVAWHLNLARTDVRVGDVKQWLHGGFNASIPVYVEPQYRSASLPQLVMLRLPLPYMNGEAHGLASADEKLRCEAATYLWLQQHCPDIPIPKLLAFGLPCLQSFTGLENVSFWNRLIWQFRRALAWVRGRTLPRYLSYRRRHLSGLGYLLLEYVEDGEMLSASWQQHCDDPKRRTNLFRGLAGVMTRLAKLPLPRIGSWTIDNEGVLSLTNRPLSIHIHMIENTGIRSGIPRDRTYTSTEQYMLDLLACQDNRIRHQPNSIHNTEDGYDQLAALTAMRACLPTFTKNSRDGPFALSLTDLSRDNIFVDKDWNIAKIIDLEWACVRPIEMITPPSWLSGQHLDDVALDPDEYTQVVQEFFEASAAEEQARYETYSFTHTMRDAWETGSFWYTHAVSSPSLLAAVFPYRIQPLFSQPPGSDGAAFESAVAPFWDRDVPQFIANNLAEKELYAERLRRLFAEAVPPDEGESAHGTGPGNST</sequence>
<dbReference type="Proteomes" id="UP000245956">
    <property type="component" value="Unassembled WGS sequence"/>
</dbReference>
<dbReference type="AlphaFoldDB" id="A0A2U3EBN9"/>
<gene>
    <name evidence="2" type="ORF">PCL_12013</name>
</gene>
<accession>A0A2U3EBN9</accession>
<dbReference type="Pfam" id="PF01636">
    <property type="entry name" value="APH"/>
    <property type="match status" value="1"/>
</dbReference>
<dbReference type="InterPro" id="IPR051678">
    <property type="entry name" value="AGP_Transferase"/>
</dbReference>
<dbReference type="PANTHER" id="PTHR21310:SF37">
    <property type="entry name" value="AMINOGLYCOSIDE PHOSPHOTRANSFERASE DOMAIN-CONTAINING PROTEIN"/>
    <property type="match status" value="1"/>
</dbReference>
<comment type="caution">
    <text evidence="2">The sequence shown here is derived from an EMBL/GenBank/DDBJ whole genome shotgun (WGS) entry which is preliminary data.</text>
</comment>
<dbReference type="InterPro" id="IPR002575">
    <property type="entry name" value="Aminoglycoside_PTrfase"/>
</dbReference>
<organism evidence="2 3">
    <name type="scientific">Purpureocillium lilacinum</name>
    <name type="common">Paecilomyces lilacinus</name>
    <dbReference type="NCBI Taxonomy" id="33203"/>
    <lineage>
        <taxon>Eukaryota</taxon>
        <taxon>Fungi</taxon>
        <taxon>Dikarya</taxon>
        <taxon>Ascomycota</taxon>
        <taxon>Pezizomycotina</taxon>
        <taxon>Sordariomycetes</taxon>
        <taxon>Hypocreomycetidae</taxon>
        <taxon>Hypocreales</taxon>
        <taxon>Ophiocordycipitaceae</taxon>
        <taxon>Purpureocillium</taxon>
    </lineage>
</organism>
<protein>
    <recommendedName>
        <fullName evidence="1">Aminoglycoside phosphotransferase domain-containing protein</fullName>
    </recommendedName>
</protein>
<evidence type="ECO:0000313" key="3">
    <source>
        <dbReference type="Proteomes" id="UP000245956"/>
    </source>
</evidence>
<proteinExistence type="predicted"/>
<reference evidence="2 3" key="1">
    <citation type="journal article" date="2016" name="Front. Microbiol.">
        <title>Genome and transcriptome sequences reveal the specific parasitism of the nematophagous Purpureocillium lilacinum 36-1.</title>
        <authorList>
            <person name="Xie J."/>
            <person name="Li S."/>
            <person name="Mo C."/>
            <person name="Xiao X."/>
            <person name="Peng D."/>
            <person name="Wang G."/>
            <person name="Xiao Y."/>
        </authorList>
    </citation>
    <scope>NUCLEOTIDE SEQUENCE [LARGE SCALE GENOMIC DNA]</scope>
    <source>
        <strain evidence="2 3">36-1</strain>
    </source>
</reference>
<dbReference type="EMBL" id="LCWV01000007">
    <property type="protein sequence ID" value="PWI71919.1"/>
    <property type="molecule type" value="Genomic_DNA"/>
</dbReference>
<dbReference type="SUPFAM" id="SSF56112">
    <property type="entry name" value="Protein kinase-like (PK-like)"/>
    <property type="match status" value="1"/>
</dbReference>
<name>A0A2U3EBN9_PURLI</name>
<feature type="domain" description="Aminoglycoside phosphotransferase" evidence="1">
    <location>
        <begin position="168"/>
        <end position="375"/>
    </location>
</feature>
<evidence type="ECO:0000259" key="1">
    <source>
        <dbReference type="Pfam" id="PF01636"/>
    </source>
</evidence>
<evidence type="ECO:0000313" key="2">
    <source>
        <dbReference type="EMBL" id="PWI71919.1"/>
    </source>
</evidence>
<dbReference type="PANTHER" id="PTHR21310">
    <property type="entry name" value="AMINOGLYCOSIDE PHOSPHOTRANSFERASE-RELATED-RELATED"/>
    <property type="match status" value="1"/>
</dbReference>
<dbReference type="InterPro" id="IPR011009">
    <property type="entry name" value="Kinase-like_dom_sf"/>
</dbReference>